<feature type="disulfide bond" evidence="14">
    <location>
        <begin position="1264"/>
        <end position="1279"/>
    </location>
</feature>
<feature type="disulfide bond" evidence="14">
    <location>
        <begin position="121"/>
        <end position="133"/>
    </location>
</feature>
<evidence type="ECO:0000259" key="18">
    <source>
        <dbReference type="PROSITE" id="PS50026"/>
    </source>
</evidence>
<keyword evidence="19" id="KW-0449">Lipoprotein</keyword>
<name>A0A0P7YUH1_SCLFO</name>
<comment type="similarity">
    <text evidence="2">Belongs to the LDLR family.</text>
</comment>
<feature type="disulfide bond" evidence="14">
    <location>
        <begin position="1054"/>
        <end position="1069"/>
    </location>
</feature>
<dbReference type="GO" id="GO:0043235">
    <property type="term" value="C:receptor complex"/>
    <property type="evidence" value="ECO:0007669"/>
    <property type="project" value="TreeGrafter"/>
</dbReference>
<evidence type="ECO:0000256" key="13">
    <source>
        <dbReference type="PROSITE-ProRule" id="PRU00076"/>
    </source>
</evidence>
<evidence type="ECO:0000256" key="10">
    <source>
        <dbReference type="ARBA" id="ARBA00023157"/>
    </source>
</evidence>
<dbReference type="Pfam" id="PF07645">
    <property type="entry name" value="EGF_CA"/>
    <property type="match status" value="1"/>
</dbReference>
<dbReference type="PROSITE" id="PS01186">
    <property type="entry name" value="EGF_2"/>
    <property type="match status" value="2"/>
</dbReference>
<feature type="disulfide bond" evidence="14">
    <location>
        <begin position="571"/>
        <end position="586"/>
    </location>
</feature>
<feature type="disulfide bond" evidence="14">
    <location>
        <begin position="1132"/>
        <end position="1147"/>
    </location>
</feature>
<evidence type="ECO:0000256" key="7">
    <source>
        <dbReference type="ARBA" id="ARBA00022737"/>
    </source>
</evidence>
<dbReference type="PROSITE" id="PS00022">
    <property type="entry name" value="EGF_1"/>
    <property type="match status" value="2"/>
</dbReference>
<keyword evidence="10 13" id="KW-1015">Disulfide bond</keyword>
<dbReference type="PROSITE" id="PS50068">
    <property type="entry name" value="LDLRA_2"/>
    <property type="match status" value="40"/>
</dbReference>
<feature type="disulfide bond" evidence="14">
    <location>
        <begin position="63"/>
        <end position="78"/>
    </location>
</feature>
<feature type="disulfide bond" evidence="14">
    <location>
        <begin position="699"/>
        <end position="714"/>
    </location>
</feature>
<dbReference type="InterPro" id="IPR051221">
    <property type="entry name" value="LDLR-related"/>
</dbReference>
<dbReference type="PROSITE" id="PS50026">
    <property type="entry name" value="EGF_3"/>
    <property type="match status" value="3"/>
</dbReference>
<evidence type="ECO:0000256" key="1">
    <source>
        <dbReference type="ARBA" id="ARBA00004167"/>
    </source>
</evidence>
<dbReference type="FunFam" id="2.120.10.30:FF:000241">
    <property type="entry name" value="Low-density lipoprotein receptor-related protein 6"/>
    <property type="match status" value="1"/>
</dbReference>
<dbReference type="CDD" id="cd00112">
    <property type="entry name" value="LDLa"/>
    <property type="match status" value="38"/>
</dbReference>
<keyword evidence="11 19" id="KW-0675">Receptor</keyword>
<feature type="disulfide bond" evidence="14">
    <location>
        <begin position="1618"/>
        <end position="1633"/>
    </location>
</feature>
<dbReference type="PROSITE" id="PS00010">
    <property type="entry name" value="ASX_HYDROXYL"/>
    <property type="match status" value="1"/>
</dbReference>
<dbReference type="InterPro" id="IPR011042">
    <property type="entry name" value="6-blade_b-propeller_TolB-like"/>
</dbReference>
<dbReference type="Gene3D" id="4.10.1220.10">
    <property type="entry name" value="EGF-type module"/>
    <property type="match status" value="5"/>
</dbReference>
<dbReference type="PROSITE" id="PS01209">
    <property type="entry name" value="LDLRA_1"/>
    <property type="match status" value="17"/>
</dbReference>
<dbReference type="PROSITE" id="PS01187">
    <property type="entry name" value="EGF_CA"/>
    <property type="match status" value="2"/>
</dbReference>
<feature type="disulfide bond" evidence="14">
    <location>
        <begin position="1879"/>
        <end position="1894"/>
    </location>
</feature>
<dbReference type="SUPFAM" id="SSF57196">
    <property type="entry name" value="EGF/Laminin"/>
    <property type="match status" value="6"/>
</dbReference>
<feature type="disulfide bond" evidence="14">
    <location>
        <begin position="14"/>
        <end position="32"/>
    </location>
</feature>
<dbReference type="InterPro" id="IPR018097">
    <property type="entry name" value="EGF_Ca-bd_CS"/>
</dbReference>
<feature type="transmembrane region" description="Helical" evidence="17">
    <location>
        <begin position="2935"/>
        <end position="2956"/>
    </location>
</feature>
<dbReference type="Pfam" id="PF00058">
    <property type="entry name" value="Ldl_recept_b"/>
    <property type="match status" value="1"/>
</dbReference>
<keyword evidence="8 17" id="KW-1133">Transmembrane helix</keyword>
<dbReference type="InterPro" id="IPR000742">
    <property type="entry name" value="EGF"/>
</dbReference>
<protein>
    <submittedName>
        <fullName evidence="19">Low-density lipoprotein receptor-related protein 2-like</fullName>
    </submittedName>
</protein>
<feature type="disulfide bond" evidence="14">
    <location>
        <begin position="739"/>
        <end position="754"/>
    </location>
</feature>
<dbReference type="GO" id="GO:0005886">
    <property type="term" value="C:plasma membrane"/>
    <property type="evidence" value="ECO:0007669"/>
    <property type="project" value="TreeGrafter"/>
</dbReference>
<feature type="disulfide bond" evidence="14">
    <location>
        <begin position="1801"/>
        <end position="1816"/>
    </location>
</feature>
<reference evidence="19 20" key="1">
    <citation type="submission" date="2015-08" db="EMBL/GenBank/DDBJ databases">
        <title>The genome of the Asian arowana (Scleropages formosus).</title>
        <authorList>
            <person name="Tan M.H."/>
            <person name="Gan H.M."/>
            <person name="Croft L.J."/>
            <person name="Austin C.M."/>
        </authorList>
    </citation>
    <scope>NUCLEOTIDE SEQUENCE [LARGE SCALE GENOMIC DNA]</scope>
    <source>
        <strain evidence="19">Aro1</strain>
    </source>
</reference>
<feature type="disulfide bond" evidence="14">
    <location>
        <begin position="1319"/>
        <end position="1334"/>
    </location>
</feature>
<evidence type="ECO:0000256" key="9">
    <source>
        <dbReference type="ARBA" id="ARBA00023136"/>
    </source>
</evidence>
<evidence type="ECO:0000256" key="15">
    <source>
        <dbReference type="PROSITE-ProRule" id="PRU00461"/>
    </source>
</evidence>
<comment type="subcellular location">
    <subcellularLocation>
        <location evidence="1">Membrane</location>
        <topology evidence="1">Single-pass membrane protein</topology>
    </subcellularLocation>
</comment>
<feature type="domain" description="EGF-like" evidence="18">
    <location>
        <begin position="197"/>
        <end position="233"/>
    </location>
</feature>
<comment type="caution">
    <text evidence="19">The sequence shown here is derived from an EMBL/GenBank/DDBJ whole genome shotgun (WGS) entry which is preliminary data.</text>
</comment>
<organism evidence="19 20">
    <name type="scientific">Scleropages formosus</name>
    <name type="common">Asian bonytongue</name>
    <name type="synonym">Osteoglossum formosum</name>
    <dbReference type="NCBI Taxonomy" id="113540"/>
    <lineage>
        <taxon>Eukaryota</taxon>
        <taxon>Metazoa</taxon>
        <taxon>Chordata</taxon>
        <taxon>Craniata</taxon>
        <taxon>Vertebrata</taxon>
        <taxon>Euteleostomi</taxon>
        <taxon>Actinopterygii</taxon>
        <taxon>Neopterygii</taxon>
        <taxon>Teleostei</taxon>
        <taxon>Osteoglossocephala</taxon>
        <taxon>Osteoglossomorpha</taxon>
        <taxon>Osteoglossiformes</taxon>
        <taxon>Osteoglossidae</taxon>
        <taxon>Scleropages</taxon>
    </lineage>
</organism>
<dbReference type="SUPFAM" id="SSF57424">
    <property type="entry name" value="LDL receptor-like module"/>
    <property type="match status" value="39"/>
</dbReference>
<evidence type="ECO:0000256" key="16">
    <source>
        <dbReference type="SAM" id="MobiDB-lite"/>
    </source>
</evidence>
<feature type="disulfide bond" evidence="14">
    <location>
        <begin position="7"/>
        <end position="19"/>
    </location>
</feature>
<feature type="disulfide bond" evidence="13">
    <location>
        <begin position="2914"/>
        <end position="2923"/>
    </location>
</feature>
<feature type="disulfide bond" evidence="14">
    <location>
        <begin position="907"/>
        <end position="922"/>
    </location>
</feature>
<dbReference type="Gene3D" id="2.10.25.10">
    <property type="entry name" value="Laminin"/>
    <property type="match status" value="4"/>
</dbReference>
<proteinExistence type="inferred from homology"/>
<evidence type="ECO:0000256" key="6">
    <source>
        <dbReference type="ARBA" id="ARBA00022729"/>
    </source>
</evidence>
<evidence type="ECO:0000256" key="2">
    <source>
        <dbReference type="ARBA" id="ARBA00009939"/>
    </source>
</evidence>
<dbReference type="Pfam" id="PF00057">
    <property type="entry name" value="Ldl_recept_a"/>
    <property type="match status" value="38"/>
</dbReference>
<feature type="disulfide bond" evidence="14">
    <location>
        <begin position="779"/>
        <end position="794"/>
    </location>
</feature>
<keyword evidence="7" id="KW-0677">Repeat</keyword>
<keyword evidence="3 13" id="KW-0245">EGF-like domain</keyword>
<feature type="domain" description="EGF-like" evidence="18">
    <location>
        <begin position="2888"/>
        <end position="2924"/>
    </location>
</feature>
<dbReference type="InterPro" id="IPR000152">
    <property type="entry name" value="EGF-type_Asp/Asn_hydroxyl_site"/>
</dbReference>
<dbReference type="InterPro" id="IPR026823">
    <property type="entry name" value="cEGF"/>
</dbReference>
<feature type="disulfide bond" evidence="14">
    <location>
        <begin position="91"/>
        <end position="109"/>
    </location>
</feature>
<feature type="non-terminal residue" evidence="19">
    <location>
        <position position="2964"/>
    </location>
</feature>
<dbReference type="Proteomes" id="UP000034805">
    <property type="component" value="Unassembled WGS sequence"/>
</dbReference>
<keyword evidence="4" id="KW-0254">Endocytosis</keyword>
<feature type="disulfide bond" evidence="14">
    <location>
        <begin position="2673"/>
        <end position="2688"/>
    </location>
</feature>
<feature type="disulfide bond" evidence="14">
    <location>
        <begin position="1860"/>
        <end position="1872"/>
    </location>
</feature>
<feature type="disulfide bond" evidence="14">
    <location>
        <begin position="1961"/>
        <end position="1976"/>
    </location>
</feature>
<dbReference type="InterPro" id="IPR049883">
    <property type="entry name" value="NOTCH1_EGF-like"/>
</dbReference>
<evidence type="ECO:0000313" key="19">
    <source>
        <dbReference type="EMBL" id="KPP71463.1"/>
    </source>
</evidence>
<feature type="disulfide bond" evidence="13">
    <location>
        <begin position="2746"/>
        <end position="2755"/>
    </location>
</feature>
<evidence type="ECO:0000256" key="12">
    <source>
        <dbReference type="ARBA" id="ARBA00023180"/>
    </source>
</evidence>
<dbReference type="Gene3D" id="4.10.400.10">
    <property type="entry name" value="Low-density Lipoprotein Receptor"/>
    <property type="match status" value="35"/>
</dbReference>
<feature type="disulfide bond" evidence="14">
    <location>
        <begin position="1226"/>
        <end position="1241"/>
    </location>
</feature>
<feature type="disulfide bond" evidence="14">
    <location>
        <begin position="103"/>
        <end position="118"/>
    </location>
</feature>
<feature type="disulfide bond" evidence="14">
    <location>
        <begin position="621"/>
        <end position="636"/>
    </location>
</feature>
<dbReference type="InterPro" id="IPR036055">
    <property type="entry name" value="LDL_receptor-like_sf"/>
</dbReference>
<feature type="disulfide bond" evidence="14">
    <location>
        <begin position="128"/>
        <end position="146"/>
    </location>
</feature>
<dbReference type="SMART" id="SM00192">
    <property type="entry name" value="LDLa"/>
    <property type="match status" value="40"/>
</dbReference>
<evidence type="ECO:0000256" key="14">
    <source>
        <dbReference type="PROSITE-ProRule" id="PRU00124"/>
    </source>
</evidence>
<keyword evidence="5 17" id="KW-0812">Transmembrane</keyword>
<feature type="transmembrane region" description="Helical" evidence="17">
    <location>
        <begin position="2763"/>
        <end position="2784"/>
    </location>
</feature>
<feature type="region of interest" description="Disordered" evidence="16">
    <location>
        <begin position="2691"/>
        <end position="2714"/>
    </location>
</feature>
<dbReference type="PANTHER" id="PTHR22722">
    <property type="entry name" value="LOW-DENSITY LIPOPROTEIN RECEPTOR-RELATED PROTEIN 2-RELATED"/>
    <property type="match status" value="1"/>
</dbReference>
<feature type="repeat" description="LDL-receptor class B" evidence="15">
    <location>
        <begin position="2116"/>
        <end position="2163"/>
    </location>
</feature>
<dbReference type="InterPro" id="IPR001881">
    <property type="entry name" value="EGF-like_Ca-bd_dom"/>
</dbReference>
<feature type="disulfide bond" evidence="14">
    <location>
        <begin position="26"/>
        <end position="41"/>
    </location>
</feature>
<dbReference type="GO" id="GO:0006897">
    <property type="term" value="P:endocytosis"/>
    <property type="evidence" value="ECO:0007669"/>
    <property type="project" value="UniProtKB-KW"/>
</dbReference>
<dbReference type="GO" id="GO:0005509">
    <property type="term" value="F:calcium ion binding"/>
    <property type="evidence" value="ECO:0007669"/>
    <property type="project" value="InterPro"/>
</dbReference>
<evidence type="ECO:0000256" key="5">
    <source>
        <dbReference type="ARBA" id="ARBA00022692"/>
    </source>
</evidence>
<feature type="domain" description="EGF-like" evidence="18">
    <location>
        <begin position="2720"/>
        <end position="2756"/>
    </location>
</feature>
<feature type="disulfide bond" evidence="14">
    <location>
        <begin position="1491"/>
        <end position="1506"/>
    </location>
</feature>
<dbReference type="PROSITE" id="PS51120">
    <property type="entry name" value="LDLRB"/>
    <property type="match status" value="2"/>
</dbReference>
<dbReference type="InterPro" id="IPR023415">
    <property type="entry name" value="LDLR_class-A_CS"/>
</dbReference>
<comment type="caution">
    <text evidence="13">Lacks conserved residue(s) required for the propagation of feature annotation.</text>
</comment>
<dbReference type="PANTHER" id="PTHR22722:SF12">
    <property type="entry name" value="EGF-LIKE DOMAIN-CONTAINING PROTEIN"/>
    <property type="match status" value="1"/>
</dbReference>
<feature type="disulfide bond" evidence="14">
    <location>
        <begin position="660"/>
        <end position="675"/>
    </location>
</feature>
<dbReference type="Gene3D" id="2.120.10.30">
    <property type="entry name" value="TolB, C-terminal domain"/>
    <property type="match status" value="3"/>
</dbReference>
<feature type="disulfide bond" evidence="14">
    <location>
        <begin position="1840"/>
        <end position="1855"/>
    </location>
</feature>
<evidence type="ECO:0000256" key="17">
    <source>
        <dbReference type="SAM" id="Phobius"/>
    </source>
</evidence>
<dbReference type="SUPFAM" id="SSF63825">
    <property type="entry name" value="YWTD domain"/>
    <property type="match status" value="3"/>
</dbReference>
<feature type="disulfide bond" evidence="14">
    <location>
        <begin position="1712"/>
        <end position="1727"/>
    </location>
</feature>
<feature type="disulfide bond" evidence="14">
    <location>
        <begin position="1988"/>
        <end position="2006"/>
    </location>
</feature>
<feature type="disulfide bond" evidence="14">
    <location>
        <begin position="1004"/>
        <end position="1019"/>
    </location>
</feature>
<dbReference type="Pfam" id="PF14670">
    <property type="entry name" value="FXa_inhibition"/>
    <property type="match status" value="1"/>
</dbReference>
<evidence type="ECO:0000256" key="4">
    <source>
        <dbReference type="ARBA" id="ARBA00022583"/>
    </source>
</evidence>
<feature type="disulfide bond" evidence="14">
    <location>
        <begin position="1358"/>
        <end position="1373"/>
    </location>
</feature>
<dbReference type="SMART" id="SM00135">
    <property type="entry name" value="LY"/>
    <property type="match status" value="8"/>
</dbReference>
<dbReference type="FunFam" id="2.10.25.10:FF:000037">
    <property type="entry name" value="Signal peptide, CUB domain and EGF-like domain-containing 2"/>
    <property type="match status" value="1"/>
</dbReference>
<feature type="repeat" description="LDL-receptor class B" evidence="15">
    <location>
        <begin position="2164"/>
        <end position="2207"/>
    </location>
</feature>
<feature type="disulfide bond" evidence="14">
    <location>
        <begin position="1451"/>
        <end position="1466"/>
    </location>
</feature>
<gene>
    <name evidence="19" type="ORF">Z043_109629</name>
</gene>
<feature type="disulfide bond" evidence="14">
    <location>
        <begin position="1540"/>
        <end position="1555"/>
    </location>
</feature>
<dbReference type="Pfam" id="PF12662">
    <property type="entry name" value="cEGF"/>
    <property type="match status" value="1"/>
</dbReference>
<feature type="disulfide bond" evidence="14">
    <location>
        <begin position="1093"/>
        <end position="1108"/>
    </location>
</feature>
<accession>A0A0P7YUH1</accession>
<feature type="disulfide bond" evidence="14">
    <location>
        <begin position="1981"/>
        <end position="1993"/>
    </location>
</feature>
<feature type="disulfide bond" evidence="14">
    <location>
        <begin position="829"/>
        <end position="844"/>
    </location>
</feature>
<feature type="disulfide bond" evidence="14">
    <location>
        <begin position="1397"/>
        <end position="1412"/>
    </location>
</feature>
<feature type="disulfide bond" evidence="14">
    <location>
        <begin position="84"/>
        <end position="96"/>
    </location>
</feature>
<dbReference type="InterPro" id="IPR002172">
    <property type="entry name" value="LDrepeatLR_classA_rpt"/>
</dbReference>
<dbReference type="SMART" id="SM00181">
    <property type="entry name" value="EGF"/>
    <property type="match status" value="16"/>
</dbReference>
<keyword evidence="12" id="KW-0325">Glycoprotein</keyword>
<feature type="disulfide bond" evidence="14">
    <location>
        <begin position="1867"/>
        <end position="1885"/>
    </location>
</feature>
<feature type="disulfide bond" evidence="14">
    <location>
        <begin position="531"/>
        <end position="546"/>
    </location>
</feature>
<dbReference type="InterPro" id="IPR000033">
    <property type="entry name" value="LDLR_classB_rpt"/>
</dbReference>
<feature type="disulfide bond" evidence="14">
    <location>
        <begin position="1762"/>
        <end position="1777"/>
    </location>
</feature>
<feature type="disulfide bond" evidence="14">
    <location>
        <begin position="868"/>
        <end position="883"/>
    </location>
</feature>
<evidence type="ECO:0000256" key="8">
    <source>
        <dbReference type="ARBA" id="ARBA00022989"/>
    </source>
</evidence>
<evidence type="ECO:0000256" key="3">
    <source>
        <dbReference type="ARBA" id="ARBA00022536"/>
    </source>
</evidence>
<dbReference type="SMART" id="SM00179">
    <property type="entry name" value="EGF_CA"/>
    <property type="match status" value="3"/>
</dbReference>
<evidence type="ECO:0000313" key="20">
    <source>
        <dbReference type="Proteomes" id="UP000034805"/>
    </source>
</evidence>
<evidence type="ECO:0000256" key="11">
    <source>
        <dbReference type="ARBA" id="ARBA00023170"/>
    </source>
</evidence>
<keyword evidence="6" id="KW-0732">Signal</keyword>
<feature type="disulfide bond" evidence="14">
    <location>
        <begin position="1673"/>
        <end position="1688"/>
    </location>
</feature>
<keyword evidence="9 17" id="KW-0472">Membrane</keyword>
<feature type="disulfide bond" evidence="14">
    <location>
        <begin position="1900"/>
        <end position="1912"/>
    </location>
</feature>
<sequence length="2964" mass="324056">MGLSQNCGPDEWQCDDGACIAKAWHCDGTGDCLGGSDEMDCACLLGQYTCRDGSGCVNRSLVCDGQPQCSDRSDEAECGGSIGCLPGDWQCRNKMCILPSYVCDGKNDCMDNSDEDDCGLCGTSSVRCPSGVCLSAAQRCDGKAQCSDGSDEPATCGRKCSQGNGGCSHTCTDATWGASCSCPHGWKLSPNGTTCEDIDECAGPNGPCLQLCENIPGSFICRCAEGFHLVRNTTCWTEENLPMILTSRNKDILFLNSMTGKYKVLSSLNNNVVALAFDLRRNLYYLADDKGNIIKLENKSSTVLYSDIKIAYATSTSLYTVEFKEKDLVKDLILTTDEDIQSFDIDYKWEWVFWANGTGHVKAKSLYQNQSVYIPVLNQVCTVRVDPRFGNLYWLSCDGQSIGVTGVAHDGSGSSKQLYLTSNEINDLFIDWQRGKLYWLENGQIFEVRLSGGIAEKVLVFQGKDCHLALDRKANSFFWNMGELDTIPAYAVSSVLHGTSATEASTQTMSCNSPSYLCNGTYLCIFQTQMCDGKLDCPDGSDEESCLEACVNPADFLCKDRRTCIRDSMVCDGHSHCYDGSDEVGCPTMAVRVSDATPLRCRMGSRLCRDGSECVLYHHFCDGALDCKDGSDEDDCVLQCQTGQFQCTHGRKCIDLREVCDGVAQCQDRSDEMDCWRPSKSCAHRCDNETRCIPESFICDGDKDCLDGTDEEGCETTICNGPSVMCQGTSLCISQQQLCDGKLDCPDGSDETSCLKTCKDPGEFLCKDGRNCIKERLVCDGHTHCYDGSDEAGCPTMAPTVLNAMPLKCRLGFRLCRDGSECILDSHLCDGELDCKDGSDEDDCILQCQTGQFQCAHGRKCIDVDQVCDGVAHCQDQSDEMNCWKPTKNCAHRCDNKTRCIPETFQCDGERDCLDGTDEANCDNVPHSASISPSVPVPIEVPLVCVSPSVMCLGTTLCINQRQLCDGKLDCPDGSDEASCLKTCAGSDFLCKDKQRCVKETMVCDGHFNCFDGSDELGCPTEAVKVLNVRPLKCRMDSRPCRDGSECVMYSHLCDGEVDCKDGSDEDECSLQCQTGQFQCTHGKTCIDVRLLCDGIAQCQDHSDELDCQKQSKNCAYECDDKTRCIPEDFRCDGKEDCLDATDEASCDLVMNPTSGSSLTVTKVTFTCNHPLVMCQGVHLCISKKQLCDGKPDCPDGSDEVCLRQCADTDFMCKDGQSCISRNLKCDGHIQCPDGSDETNCLEPPFCILYCDHGTRCLASHQYCDGTPDCQDGSDERNCSFDSADASAVDILVAAPLKCRVGFRPCRDGRECVLYSHLCDGELDCRDGSDEDECVLKCQTGQFQCAHGKKCIDMRHVCDGVAQCQDRSDEMDCWKPTKSCAYRCDNKTHCIPESFHCDGEKDCLDGTDEEGCGTHGILVPTLSVNPAMFKCNSPSVMCQGTSLCITRKQLCDGKLDCPDGSDEASCLKACVNPGDFLCTDRQTCIKHTLVCDGHSHCFDGSDEQGCSEVTMMSKVTPLWCRMGSRLCRDGSECVLYSHLCDGELDCKDGSDEEDCVLECQAGQFQCTHGRKCIDLGKVCDGIAQCQDRSDEMDCWKPTKSCAHRCDNKTRCIPESFICDGEKDCLDGTDEEGCSNPEILVSPPVPAKPEISLCNSPSVLCQGTSVCISQKQLCDGKVDCPDGSDESSCLEACPDPDFLCKDRRTCIKRTLLCDGHFDCHDGSDEFGCPTATVAASKAVPLKCRMGSRPCRDGSECVLYSHLCDGELDCKDGSDEEDCVLQCQTGQFQCAHGKKCIDMGQVCDGIAQCQDQSDEMDCWRPSKSCAHYCDNKTHCIPETFLCDGEKDCSDGTDELNCVAEECGWRAFRCRSGQCVEESMRCDGFVDCRDHSDEEGCTKPPHCPSQRHCPYSHECLLEQWLCDGEEDCQGGADEENCKVSLMKCGDFQWSCASKTQCIPATWRCDHMKDCGDGSDEAGCGRVKCAPHQFQCMTEECLDISLVCNGVTNCLDGSDEGVTCLTDTCWSPNHPPCGQHCFSTPHGTRCRCDPGFRLQSDGLSCTDIDECSEPYMAACSHACLNMRGSYMCLCHPGHLLEPDGHTCKPKGIKADCIAVDWVARNLYWIDGMASQISVIQLDGGAKKPQDSIVVLDEDLVQPRSLVVFPLKGLMFWSEFGNMPQIERSGLDGSERKILLNNGVNWPGGLTVDVLDERIYWTDEKLKCIGSISLDGGDIMLLQLFETPSPFSVGVFSDRMFWSDAKRWTIQSAHKKTGKDRKVVLKQLWQPFGLKIIHALQQPNISNPCAALTCSHLCLLGPGPVAVCRCPVGLLLAVDGKTCSPPTDSTFLMLLSPTRVTQGLRSPPVREEWPAHRALPLPGVGKAVAVNLALGDRALFLADEDRSSVTMFKFGKEGLQRGGTALRLPTGDSVTAMAVDWVTLCLYWSSKEQPRLHATCGRGAFTVVLLADDLQSPIAIALDPPSGWLCFADLGQPGRRTQSQLECAFMDGRNRILVWDRALIPVSLALSSEATELYWADAGMGVIGSIQIDGTRYREYKTGPGLIVSFDCNDNILFWLTRNETTKVWYSDHFTPKRLWFEVKTDVVALKVYGKSSQKGTNDCAVKNGGCSQLCLPFPGGRTCKCAQDHPLNASCGPNPQCPPGTKPCQDGRKCLSNARFCDNVPDCLDRSDEADCVKSGSGLESSTAPKDVKPKPQPTDHPLVRDLDSQSCSAELCHGHGYCVRQGGDTHCECHAGYSGLFCQHQNSGSMGVLVALGLLGLVCFAGLVFFIKRRDILLRMRGLEQSSEKQVLVTGRQEHVSYAQCFPNDLYDPSESLWQAVLEPSSDSATPWTSCALKLKKATTALKHGDRSVKFSPLSVENMPTIPGNTTQGLSLLPCDAELCHSNGRCFVLDKKINCECWLGYSGEFCENRVSKPIGVQLTLGVLGCIIGLVGLAFLLAFFKKRAVVSK</sequence>
<feature type="disulfide bond" evidence="14">
    <location>
        <begin position="1919"/>
        <end position="1934"/>
    </location>
</feature>
<feature type="disulfide bond" evidence="14">
    <location>
        <begin position="1579"/>
        <end position="1594"/>
    </location>
</feature>
<dbReference type="EMBL" id="JARO02002971">
    <property type="protein sequence ID" value="KPP71463.1"/>
    <property type="molecule type" value="Genomic_DNA"/>
</dbReference>
<feature type="disulfide bond" evidence="14">
    <location>
        <begin position="965"/>
        <end position="980"/>
    </location>
</feature>
<dbReference type="PRINTS" id="PR00261">
    <property type="entry name" value="LDLRECEPTOR"/>
</dbReference>